<dbReference type="AlphaFoldDB" id="A0A8X6QKM1"/>
<feature type="compositionally biased region" description="Basic and acidic residues" evidence="1">
    <location>
        <begin position="100"/>
        <end position="111"/>
    </location>
</feature>
<reference evidence="2" key="1">
    <citation type="submission" date="2020-08" db="EMBL/GenBank/DDBJ databases">
        <title>Multicomponent nature underlies the extraordinary mechanical properties of spider dragline silk.</title>
        <authorList>
            <person name="Kono N."/>
            <person name="Nakamura H."/>
            <person name="Mori M."/>
            <person name="Yoshida Y."/>
            <person name="Ohtoshi R."/>
            <person name="Malay A.D."/>
            <person name="Moran D.A.P."/>
            <person name="Tomita M."/>
            <person name="Numata K."/>
            <person name="Arakawa K."/>
        </authorList>
    </citation>
    <scope>NUCLEOTIDE SEQUENCE</scope>
</reference>
<evidence type="ECO:0000313" key="2">
    <source>
        <dbReference type="EMBL" id="GFU18597.1"/>
    </source>
</evidence>
<protein>
    <submittedName>
        <fullName evidence="2">Uncharacterized protein</fullName>
    </submittedName>
</protein>
<proteinExistence type="predicted"/>
<feature type="region of interest" description="Disordered" evidence="1">
    <location>
        <begin position="78"/>
        <end position="111"/>
    </location>
</feature>
<sequence length="111" mass="12937">MDLQRRSCMLECYLWKVKMDSIRNCLPWKAASKAIERRFRRSRITRRKWHAVSLRRAMLPESCTGRCSEMREINALARSPLHPRMAAPRSDAPQQADQHAPCECRGESAPQ</sequence>
<gene>
    <name evidence="2" type="ORF">NPIL_372661</name>
</gene>
<accession>A0A8X6QKM1</accession>
<keyword evidence="3" id="KW-1185">Reference proteome</keyword>
<dbReference type="Proteomes" id="UP000887013">
    <property type="component" value="Unassembled WGS sequence"/>
</dbReference>
<dbReference type="EMBL" id="BMAW01030898">
    <property type="protein sequence ID" value="GFU18597.1"/>
    <property type="molecule type" value="Genomic_DNA"/>
</dbReference>
<comment type="caution">
    <text evidence="2">The sequence shown here is derived from an EMBL/GenBank/DDBJ whole genome shotgun (WGS) entry which is preliminary data.</text>
</comment>
<evidence type="ECO:0000256" key="1">
    <source>
        <dbReference type="SAM" id="MobiDB-lite"/>
    </source>
</evidence>
<organism evidence="2 3">
    <name type="scientific">Nephila pilipes</name>
    <name type="common">Giant wood spider</name>
    <name type="synonym">Nephila maculata</name>
    <dbReference type="NCBI Taxonomy" id="299642"/>
    <lineage>
        <taxon>Eukaryota</taxon>
        <taxon>Metazoa</taxon>
        <taxon>Ecdysozoa</taxon>
        <taxon>Arthropoda</taxon>
        <taxon>Chelicerata</taxon>
        <taxon>Arachnida</taxon>
        <taxon>Araneae</taxon>
        <taxon>Araneomorphae</taxon>
        <taxon>Entelegynae</taxon>
        <taxon>Araneoidea</taxon>
        <taxon>Nephilidae</taxon>
        <taxon>Nephila</taxon>
    </lineage>
</organism>
<evidence type="ECO:0000313" key="3">
    <source>
        <dbReference type="Proteomes" id="UP000887013"/>
    </source>
</evidence>
<name>A0A8X6QKM1_NEPPI</name>